<proteinExistence type="predicted"/>
<protein>
    <submittedName>
        <fullName evidence="1">Uncharacterized protein</fullName>
    </submittedName>
</protein>
<dbReference type="Proteomes" id="UP000002899">
    <property type="component" value="Chromosome I"/>
</dbReference>
<dbReference type="AlphaFoldDB" id="A0A1N6LWR8"/>
<accession>A0A1N6LWR8</accession>
<dbReference type="VEuPathDB" id="PiroplasmaDB:BMR1_01G01795"/>
<dbReference type="GeneID" id="24423431"/>
<evidence type="ECO:0000313" key="1">
    <source>
        <dbReference type="EMBL" id="SIO73320.1"/>
    </source>
</evidence>
<reference evidence="1 2" key="2">
    <citation type="journal article" date="2013" name="PLoS ONE">
        <title>Whole genome mapping and re-organization of the nuclear and mitochondrial genomes of Babesia microti isolates.</title>
        <authorList>
            <person name="Cornillot E."/>
            <person name="Dassouli A."/>
            <person name="Garg A."/>
            <person name="Pachikara N."/>
            <person name="Randazzo S."/>
            <person name="Depoix D."/>
            <person name="Carcy B."/>
            <person name="Delbecq S."/>
            <person name="Frutos R."/>
            <person name="Silva J.C."/>
            <person name="Sutton R."/>
            <person name="Krause P.J."/>
            <person name="Mamoun C.B."/>
        </authorList>
    </citation>
    <scope>NUCLEOTIDE SEQUENCE [LARGE SCALE GENOMIC DNA]</scope>
    <source>
        <strain evidence="1 2">RI</strain>
    </source>
</reference>
<name>A0A1N6LWR8_BABMR</name>
<dbReference type="RefSeq" id="XP_021337422.1">
    <property type="nucleotide sequence ID" value="XM_021482748.1"/>
</dbReference>
<reference evidence="1 2" key="1">
    <citation type="journal article" date="2012" name="Nucleic Acids Res.">
        <title>Sequencing of the smallest Apicomplexan genome from the human pathogen Babesia microti.</title>
        <authorList>
            <person name="Cornillot E."/>
            <person name="Hadj-Kaddour K."/>
            <person name="Dassouli A."/>
            <person name="Noel B."/>
            <person name="Ranwez V."/>
            <person name="Vacherie B."/>
            <person name="Augagneur Y."/>
            <person name="Bres V."/>
            <person name="Duclos A."/>
            <person name="Randazzo S."/>
            <person name="Carcy B."/>
            <person name="Debierre-Grockiego F."/>
            <person name="Delbecq S."/>
            <person name="Moubri-Menage K."/>
            <person name="Shams-Eldin H."/>
            <person name="Usmani-Brown S."/>
            <person name="Bringaud F."/>
            <person name="Wincker P."/>
            <person name="Vivares C.P."/>
            <person name="Schwarz R.T."/>
            <person name="Schetters T.P."/>
            <person name="Krause P.J."/>
            <person name="Gorenflot A."/>
            <person name="Berry V."/>
            <person name="Barbe V."/>
            <person name="Ben Mamoun C."/>
        </authorList>
    </citation>
    <scope>NUCLEOTIDE SEQUENCE [LARGE SCALE GENOMIC DNA]</scope>
    <source>
        <strain evidence="1 2">RI</strain>
    </source>
</reference>
<gene>
    <name evidence="1" type="ORF">BMR1_01G01795</name>
</gene>
<evidence type="ECO:0000313" key="2">
    <source>
        <dbReference type="Proteomes" id="UP000002899"/>
    </source>
</evidence>
<dbReference type="EMBL" id="FO082871">
    <property type="protein sequence ID" value="SIO73320.1"/>
    <property type="molecule type" value="Genomic_DNA"/>
</dbReference>
<dbReference type="KEGG" id="bmic:BMR1_01G01795"/>
<reference evidence="1 2" key="3">
    <citation type="journal article" date="2016" name="Sci. Rep.">
        <title>Genome-wide diversity and gene expression profiling of Babesia microti isolates identify polymorphic genes that mediate host-pathogen interactions.</title>
        <authorList>
            <person name="Silva J.C."/>
            <person name="Cornillot E."/>
            <person name="McCracken C."/>
            <person name="Usmani-Brown S."/>
            <person name="Dwivedi A."/>
            <person name="Ifeonu O.O."/>
            <person name="Crabtree J."/>
            <person name="Gotia H.T."/>
            <person name="Virji A.Z."/>
            <person name="Reynes C."/>
            <person name="Colinge J."/>
            <person name="Kumar V."/>
            <person name="Lawres L."/>
            <person name="Pazzi J.E."/>
            <person name="Pablo J.V."/>
            <person name="Hung C."/>
            <person name="Brancato J."/>
            <person name="Kumari P."/>
            <person name="Orvis J."/>
            <person name="Tretina K."/>
            <person name="Chibucos M."/>
            <person name="Ott S."/>
            <person name="Sadzewicz L."/>
            <person name="Sengamalay N."/>
            <person name="Shetty A.C."/>
            <person name="Su Q."/>
            <person name="Tallon L."/>
            <person name="Fraser C.M."/>
            <person name="Frutos R."/>
            <person name="Molina D.M."/>
            <person name="Krause P.J."/>
            <person name="Ben Mamoun C."/>
        </authorList>
    </citation>
    <scope>NUCLEOTIDE SEQUENCE [LARGE SCALE GENOMIC DNA]</scope>
    <source>
        <strain evidence="1 2">RI</strain>
    </source>
</reference>
<organism evidence="1 2">
    <name type="scientific">Babesia microti (strain RI)</name>
    <dbReference type="NCBI Taxonomy" id="1133968"/>
    <lineage>
        <taxon>Eukaryota</taxon>
        <taxon>Sar</taxon>
        <taxon>Alveolata</taxon>
        <taxon>Apicomplexa</taxon>
        <taxon>Aconoidasida</taxon>
        <taxon>Piroplasmida</taxon>
        <taxon>Babesiidae</taxon>
        <taxon>Babesia</taxon>
    </lineage>
</organism>
<keyword evidence="2" id="KW-1185">Reference proteome</keyword>
<sequence length="448" mass="51158">MEITPEDKNHQSSINNAINYFESNLIEMKCKIISDISFKKRKSSTSSRSGVNKALSNISRSNDFKTSKKDESFSRIIYDLTHSRGSFPVNNINTNYSQSESPESVTITSNSLNSPYNHIIQQSHKKLSNKSPITLLKNTIGKTSDYSISDTLRYFQQPTLSNSKKLSGNNENCHNMLHKVVEEFCKSACDKTFFSKFVSIFNEKFKLAITKRVIEMEDLCSSITHILMDTTSNNSDAIIDEIKHLVTKLINGKLSCISKLIQSGFIDIQLLTLSLLAHSLSQSIQFKFSKLQENRLFKSKSIQFFNEALIINGDSLLPKVDGISNFFNEIERTKIISDENIQKMYDKQPITVLLSRNKWHYSKNLFYNTCKTIRPPAECILIEKYLQRRSEAASVYNYVDVEFEKLDTSLTKFTKVHNYGMIDISFTFLIINPITLGTLIIPNTIIPV</sequence>